<proteinExistence type="predicted"/>
<evidence type="ECO:0008006" key="3">
    <source>
        <dbReference type="Google" id="ProtNLM"/>
    </source>
</evidence>
<comment type="caution">
    <text evidence="1">The sequence shown here is derived from an EMBL/GenBank/DDBJ whole genome shotgun (WGS) entry which is preliminary data.</text>
</comment>
<dbReference type="Proteomes" id="UP000699975">
    <property type="component" value="Unassembled WGS sequence"/>
</dbReference>
<gene>
    <name evidence="1" type="ORF">KCG45_15260</name>
</gene>
<keyword evidence="2" id="KW-1185">Reference proteome</keyword>
<sequence length="242" mass="26162">MQTTPFAATSLSAISKRMIKRLLPLPACLALFGALSGCSKPINVVIPEGEMLSVMVGPATFQVPFEYEPYIGEMVARDLYQKKLLGVGTQADPIVAQSVSITVVDDGLSGLSLSILETSDLVPFEEQPVPLDFSKFESLKVRGPTPGPDDPNSIYREYNFSAQAEFSDGQMKHMPFACRSSDDFEPGPDSPIFGCYISFSISNELGLSMRVDPGDDLAKLGELIRVAMKTMASMQHGNEVPG</sequence>
<organism evidence="1 2">
    <name type="scientific">Erythrobacter ani</name>
    <dbReference type="NCBI Taxonomy" id="2827235"/>
    <lineage>
        <taxon>Bacteria</taxon>
        <taxon>Pseudomonadati</taxon>
        <taxon>Pseudomonadota</taxon>
        <taxon>Alphaproteobacteria</taxon>
        <taxon>Sphingomonadales</taxon>
        <taxon>Erythrobacteraceae</taxon>
        <taxon>Erythrobacter/Porphyrobacter group</taxon>
        <taxon>Erythrobacter</taxon>
    </lineage>
</organism>
<dbReference type="RefSeq" id="WP_218318081.1">
    <property type="nucleotide sequence ID" value="NZ_JAGSPB010000004.1"/>
</dbReference>
<name>A0ABS6SR72_9SPHN</name>
<accession>A0ABS6SR72</accession>
<reference evidence="1 2" key="1">
    <citation type="submission" date="2021-04" db="EMBL/GenBank/DDBJ databases">
        <authorList>
            <person name="Pira H."/>
            <person name="Risdian C."/>
            <person name="Wink J."/>
        </authorList>
    </citation>
    <scope>NUCLEOTIDE SEQUENCE [LARGE SCALE GENOMIC DNA]</scope>
    <source>
        <strain evidence="1 2">WH131</strain>
    </source>
</reference>
<dbReference type="EMBL" id="JAGSPB010000004">
    <property type="protein sequence ID" value="MBV7267544.1"/>
    <property type="molecule type" value="Genomic_DNA"/>
</dbReference>
<evidence type="ECO:0000313" key="2">
    <source>
        <dbReference type="Proteomes" id="UP000699975"/>
    </source>
</evidence>
<protein>
    <recommendedName>
        <fullName evidence="3">Lipoprotein</fullName>
    </recommendedName>
</protein>
<evidence type="ECO:0000313" key="1">
    <source>
        <dbReference type="EMBL" id="MBV7267544.1"/>
    </source>
</evidence>